<evidence type="ECO:0000313" key="2">
    <source>
        <dbReference type="Proteomes" id="UP000287651"/>
    </source>
</evidence>
<dbReference type="AlphaFoldDB" id="A0A444G1X7"/>
<organism evidence="1 2">
    <name type="scientific">Ensete ventricosum</name>
    <name type="common">Abyssinian banana</name>
    <name type="synonym">Musa ensete</name>
    <dbReference type="NCBI Taxonomy" id="4639"/>
    <lineage>
        <taxon>Eukaryota</taxon>
        <taxon>Viridiplantae</taxon>
        <taxon>Streptophyta</taxon>
        <taxon>Embryophyta</taxon>
        <taxon>Tracheophyta</taxon>
        <taxon>Spermatophyta</taxon>
        <taxon>Magnoliopsida</taxon>
        <taxon>Liliopsida</taxon>
        <taxon>Zingiberales</taxon>
        <taxon>Musaceae</taxon>
        <taxon>Ensete</taxon>
    </lineage>
</organism>
<accession>A0A444G1X7</accession>
<reference evidence="1 2" key="1">
    <citation type="journal article" date="2014" name="Agronomy (Basel)">
        <title>A Draft Genome Sequence for Ensete ventricosum, the Drought-Tolerant Tree Against Hunger.</title>
        <authorList>
            <person name="Harrison J."/>
            <person name="Moore K.A."/>
            <person name="Paszkiewicz K."/>
            <person name="Jones T."/>
            <person name="Grant M."/>
            <person name="Ambacheew D."/>
            <person name="Muzemil S."/>
            <person name="Studholme D.J."/>
        </authorList>
    </citation>
    <scope>NUCLEOTIDE SEQUENCE [LARGE SCALE GENOMIC DNA]</scope>
</reference>
<sequence>SSIHLFASDLPLTSTRTLRLSTRTRRIPFSLSSDYRRRHSEATYPSTRSLGRGVAQVFISLISMRQGVDRPVN</sequence>
<protein>
    <submittedName>
        <fullName evidence="1">Uncharacterized protein</fullName>
    </submittedName>
</protein>
<gene>
    <name evidence="1" type="ORF">B296_00057246</name>
</gene>
<dbReference type="Proteomes" id="UP000287651">
    <property type="component" value="Unassembled WGS sequence"/>
</dbReference>
<comment type="caution">
    <text evidence="1">The sequence shown here is derived from an EMBL/GenBank/DDBJ whole genome shotgun (WGS) entry which is preliminary data.</text>
</comment>
<evidence type="ECO:0000313" key="1">
    <source>
        <dbReference type="EMBL" id="RRT42272.1"/>
    </source>
</evidence>
<dbReference type="EMBL" id="AMZH03017962">
    <property type="protein sequence ID" value="RRT42272.1"/>
    <property type="molecule type" value="Genomic_DNA"/>
</dbReference>
<name>A0A444G1X7_ENSVE</name>
<feature type="non-terminal residue" evidence="1">
    <location>
        <position position="1"/>
    </location>
</feature>
<proteinExistence type="predicted"/>